<dbReference type="GeneID" id="27671948"/>
<protein>
    <submittedName>
        <fullName evidence="2">Uncharacterized protein</fullName>
    </submittedName>
</protein>
<dbReference type="Proteomes" id="UP000033710">
    <property type="component" value="Unassembled WGS sequence"/>
</dbReference>
<gene>
    <name evidence="2" type="ORF">SPSK_10115</name>
</gene>
<dbReference type="KEGG" id="ssck:SPSK_10115"/>
<organism evidence="2 3">
    <name type="scientific">Sporothrix schenckii 1099-18</name>
    <dbReference type="NCBI Taxonomy" id="1397361"/>
    <lineage>
        <taxon>Eukaryota</taxon>
        <taxon>Fungi</taxon>
        <taxon>Dikarya</taxon>
        <taxon>Ascomycota</taxon>
        <taxon>Pezizomycotina</taxon>
        <taxon>Sordariomycetes</taxon>
        <taxon>Sordariomycetidae</taxon>
        <taxon>Ophiostomatales</taxon>
        <taxon>Ophiostomataceae</taxon>
        <taxon>Sporothrix</taxon>
    </lineage>
</organism>
<evidence type="ECO:0000313" key="3">
    <source>
        <dbReference type="Proteomes" id="UP000033710"/>
    </source>
</evidence>
<proteinExistence type="predicted"/>
<feature type="region of interest" description="Disordered" evidence="1">
    <location>
        <begin position="1"/>
        <end position="74"/>
    </location>
</feature>
<feature type="compositionally biased region" description="Basic and acidic residues" evidence="1">
    <location>
        <begin position="15"/>
        <end position="25"/>
    </location>
</feature>
<evidence type="ECO:0000313" key="2">
    <source>
        <dbReference type="EMBL" id="KJR85321.1"/>
    </source>
</evidence>
<accession>A0A0F2MAX4</accession>
<dbReference type="EMBL" id="AXCR01000007">
    <property type="protein sequence ID" value="KJR85321.1"/>
    <property type="molecule type" value="Genomic_DNA"/>
</dbReference>
<dbReference type="VEuPathDB" id="FungiDB:SPSK_10115"/>
<sequence>MCKRQATDQKTQQRQKVERRERDEAPIVAASQTPVDAVGTPSRKEAEVEVGTKVGGKERTRPARHARWETNDQK</sequence>
<comment type="caution">
    <text evidence="2">The sequence shown here is derived from an EMBL/GenBank/DDBJ whole genome shotgun (WGS) entry which is preliminary data.</text>
</comment>
<dbReference type="AlphaFoldDB" id="A0A0F2MAX4"/>
<reference evidence="2 3" key="1">
    <citation type="journal article" date="2014" name="BMC Genomics">
        <title>Comparative genomics of the major fungal agents of human and animal Sporotrichosis: Sporothrix schenckii and Sporothrix brasiliensis.</title>
        <authorList>
            <person name="Teixeira M.M."/>
            <person name="de Almeida L.G."/>
            <person name="Kubitschek-Barreira P."/>
            <person name="Alves F.L."/>
            <person name="Kioshima E.S."/>
            <person name="Abadio A.K."/>
            <person name="Fernandes L."/>
            <person name="Derengowski L.S."/>
            <person name="Ferreira K.S."/>
            <person name="Souza R.C."/>
            <person name="Ruiz J.C."/>
            <person name="de Andrade N.C."/>
            <person name="Paes H.C."/>
            <person name="Nicola A.M."/>
            <person name="Albuquerque P."/>
            <person name="Gerber A.L."/>
            <person name="Martins V.P."/>
            <person name="Peconick L.D."/>
            <person name="Neto A.V."/>
            <person name="Chaucanez C.B."/>
            <person name="Silva P.A."/>
            <person name="Cunha O.L."/>
            <person name="de Oliveira F.F."/>
            <person name="dos Santos T.C."/>
            <person name="Barros A.L."/>
            <person name="Soares M.A."/>
            <person name="de Oliveira L.M."/>
            <person name="Marini M.M."/>
            <person name="Villalobos-Duno H."/>
            <person name="Cunha M.M."/>
            <person name="de Hoog S."/>
            <person name="da Silveira J.F."/>
            <person name="Henrissat B."/>
            <person name="Nino-Vega G.A."/>
            <person name="Cisalpino P.S."/>
            <person name="Mora-Montes H.M."/>
            <person name="Almeida S.R."/>
            <person name="Stajich J.E."/>
            <person name="Lopes-Bezerra L.M."/>
            <person name="Vasconcelos A.T."/>
            <person name="Felipe M.S."/>
        </authorList>
    </citation>
    <scope>NUCLEOTIDE SEQUENCE [LARGE SCALE GENOMIC DNA]</scope>
    <source>
        <strain evidence="2 3">1099-18</strain>
    </source>
</reference>
<name>A0A0F2MAX4_SPOSC</name>
<reference evidence="2 3" key="2">
    <citation type="journal article" date="2015" name="Eukaryot. Cell">
        <title>Asexual propagation of a virulent clone complex in a human and feline outbreak of sporotrichosis.</title>
        <authorList>
            <person name="Teixeira Mde M."/>
            <person name="Rodrigues A.M."/>
            <person name="Tsui C.K."/>
            <person name="de Almeida L.G."/>
            <person name="Van Diepeningen A.D."/>
            <person name="van den Ende B.G."/>
            <person name="Fernandes G.F."/>
            <person name="Kano R."/>
            <person name="Hamelin R.C."/>
            <person name="Lopes-Bezerra L.M."/>
            <person name="Vasconcelos A.T."/>
            <person name="de Hoog S."/>
            <person name="de Camargo Z.P."/>
            <person name="Felipe M.S."/>
        </authorList>
    </citation>
    <scope>NUCLEOTIDE SEQUENCE [LARGE SCALE GENOMIC DNA]</scope>
    <source>
        <strain evidence="2 3">1099-18</strain>
    </source>
</reference>
<evidence type="ECO:0000256" key="1">
    <source>
        <dbReference type="SAM" id="MobiDB-lite"/>
    </source>
</evidence>
<dbReference type="RefSeq" id="XP_016587997.1">
    <property type="nucleotide sequence ID" value="XM_016736671.1"/>
</dbReference>
<feature type="compositionally biased region" description="Basic and acidic residues" evidence="1">
    <location>
        <begin position="55"/>
        <end position="74"/>
    </location>
</feature>